<proteinExistence type="evidence at transcript level"/>
<dbReference type="GO" id="GO:0004601">
    <property type="term" value="F:peroxidase activity"/>
    <property type="evidence" value="ECO:0007669"/>
    <property type="project" value="UniProtKB-KW"/>
</dbReference>
<accession>Q5UEA5</accession>
<feature type="non-terminal residue" evidence="1">
    <location>
        <position position="1"/>
    </location>
</feature>
<dbReference type="EMBL" id="AY752909">
    <property type="protein sequence ID" value="AAV30083.1"/>
    <property type="molecule type" value="mRNA"/>
</dbReference>
<keyword evidence="1" id="KW-0575">Peroxidase</keyword>
<organism evidence="1">
    <name type="scientific">Anopheles gambiae</name>
    <name type="common">African malaria mosquito</name>
    <dbReference type="NCBI Taxonomy" id="7165"/>
    <lineage>
        <taxon>Eukaryota</taxon>
        <taxon>Metazoa</taxon>
        <taxon>Ecdysozoa</taxon>
        <taxon>Arthropoda</taxon>
        <taxon>Hexapoda</taxon>
        <taxon>Insecta</taxon>
        <taxon>Pterygota</taxon>
        <taxon>Neoptera</taxon>
        <taxon>Endopterygota</taxon>
        <taxon>Diptera</taxon>
        <taxon>Nematocera</taxon>
        <taxon>Culicoidea</taxon>
        <taxon>Culicidae</taxon>
        <taxon>Anophelinae</taxon>
        <taxon>Anopheles</taxon>
    </lineage>
</organism>
<reference evidence="1" key="1">
    <citation type="journal article" date="2005" name="Proc. Natl. Acad. Sci. U.S.A.">
        <title>The Anopheles gambiae detoxification chip: a highly specific microarray to study metabolic-based insecticide resistance in malaria vectors.</title>
        <authorList>
            <person name="David J.-P."/>
            <person name="Strode C."/>
            <person name="Vontas J."/>
            <person name="Nikou D."/>
            <person name="Vaughan A."/>
            <person name="Pignatelli P.M."/>
            <person name="Louis C."/>
            <person name="Hemingway J."/>
            <person name="Ranson H."/>
        </authorList>
    </citation>
    <scope>NUCLEOTIDE SEQUENCE</scope>
    <source>
        <strain evidence="1">Kisumu</strain>
    </source>
</reference>
<protein>
    <submittedName>
        <fullName evidence="1">Peroxidase 14</fullName>
    </submittedName>
</protein>
<feature type="non-terminal residue" evidence="1">
    <location>
        <position position="92"/>
    </location>
</feature>
<evidence type="ECO:0000313" key="1">
    <source>
        <dbReference type="EMBL" id="AAV30083.1"/>
    </source>
</evidence>
<keyword evidence="1" id="KW-0560">Oxidoreductase</keyword>
<dbReference type="AlphaFoldDB" id="Q5UEA5"/>
<sequence length="92" mass="9825">EVCRLFDLELETSGYYRNYDANVNPTVANEFSAAALPVRPLAHPEHVHAGGSAPPVHREQCQPARGHFGGGLWWAGLAAPVAARHGEPAGTE</sequence>
<name>Q5UEA5_ANOGA</name>